<keyword evidence="8 9" id="KW-0472">Membrane</keyword>
<evidence type="ECO:0000256" key="2">
    <source>
        <dbReference type="ARBA" id="ARBA00009726"/>
    </source>
</evidence>
<dbReference type="OrthoDB" id="6511082at2759"/>
<dbReference type="GO" id="GO:0005524">
    <property type="term" value="F:ATP binding"/>
    <property type="evidence" value="ECO:0007669"/>
    <property type="project" value="UniProtKB-KW"/>
</dbReference>
<dbReference type="InterPro" id="IPR050173">
    <property type="entry name" value="ABC_transporter_C-like"/>
</dbReference>
<evidence type="ECO:0000313" key="11">
    <source>
        <dbReference type="EMBL" id="CAD7628324.1"/>
    </source>
</evidence>
<dbReference type="InterPro" id="IPR011527">
    <property type="entry name" value="ABC1_TM_dom"/>
</dbReference>
<dbReference type="Proteomes" id="UP000759131">
    <property type="component" value="Unassembled WGS sequence"/>
</dbReference>
<feature type="transmembrane region" description="Helical" evidence="9">
    <location>
        <begin position="174"/>
        <end position="195"/>
    </location>
</feature>
<dbReference type="InterPro" id="IPR036640">
    <property type="entry name" value="ABC1_TM_sf"/>
</dbReference>
<gene>
    <name evidence="11" type="ORF">OSB1V03_LOCUS8746</name>
</gene>
<keyword evidence="5" id="KW-0547">Nucleotide-binding</keyword>
<dbReference type="PROSITE" id="PS50929">
    <property type="entry name" value="ABC_TM1F"/>
    <property type="match status" value="1"/>
</dbReference>
<evidence type="ECO:0000256" key="1">
    <source>
        <dbReference type="ARBA" id="ARBA00004141"/>
    </source>
</evidence>
<evidence type="ECO:0000256" key="8">
    <source>
        <dbReference type="ARBA" id="ARBA00023136"/>
    </source>
</evidence>
<keyword evidence="3" id="KW-0813">Transport</keyword>
<dbReference type="EMBL" id="OC860167">
    <property type="protein sequence ID" value="CAD7628324.1"/>
    <property type="molecule type" value="Genomic_DNA"/>
</dbReference>
<dbReference type="GO" id="GO:0140359">
    <property type="term" value="F:ABC-type transporter activity"/>
    <property type="evidence" value="ECO:0007669"/>
    <property type="project" value="InterPro"/>
</dbReference>
<evidence type="ECO:0000256" key="6">
    <source>
        <dbReference type="ARBA" id="ARBA00022840"/>
    </source>
</evidence>
<keyword evidence="7 9" id="KW-1133">Transmembrane helix</keyword>
<keyword evidence="6" id="KW-0067">ATP-binding</keyword>
<proteinExistence type="inferred from homology"/>
<organism evidence="11">
    <name type="scientific">Medioppia subpectinata</name>
    <dbReference type="NCBI Taxonomy" id="1979941"/>
    <lineage>
        <taxon>Eukaryota</taxon>
        <taxon>Metazoa</taxon>
        <taxon>Ecdysozoa</taxon>
        <taxon>Arthropoda</taxon>
        <taxon>Chelicerata</taxon>
        <taxon>Arachnida</taxon>
        <taxon>Acari</taxon>
        <taxon>Acariformes</taxon>
        <taxon>Sarcoptiformes</taxon>
        <taxon>Oribatida</taxon>
        <taxon>Brachypylina</taxon>
        <taxon>Oppioidea</taxon>
        <taxon>Oppiidae</taxon>
        <taxon>Medioppia</taxon>
    </lineage>
</organism>
<feature type="transmembrane region" description="Helical" evidence="9">
    <location>
        <begin position="207"/>
        <end position="226"/>
    </location>
</feature>
<evidence type="ECO:0000256" key="5">
    <source>
        <dbReference type="ARBA" id="ARBA00022741"/>
    </source>
</evidence>
<reference evidence="11" key="1">
    <citation type="submission" date="2020-11" db="EMBL/GenBank/DDBJ databases">
        <authorList>
            <person name="Tran Van P."/>
        </authorList>
    </citation>
    <scope>NUCLEOTIDE SEQUENCE</scope>
</reference>
<evidence type="ECO:0000256" key="7">
    <source>
        <dbReference type="ARBA" id="ARBA00022989"/>
    </source>
</evidence>
<evidence type="ECO:0000256" key="9">
    <source>
        <dbReference type="SAM" id="Phobius"/>
    </source>
</evidence>
<dbReference type="SUPFAM" id="SSF90123">
    <property type="entry name" value="ABC transporter transmembrane region"/>
    <property type="match status" value="1"/>
</dbReference>
<dbReference type="EMBL" id="CAJPIZ010005592">
    <property type="protein sequence ID" value="CAG2108754.1"/>
    <property type="molecule type" value="Genomic_DNA"/>
</dbReference>
<protein>
    <recommendedName>
        <fullName evidence="10">ABC transmembrane type-1 domain-containing protein</fullName>
    </recommendedName>
</protein>
<feature type="transmembrane region" description="Helical" evidence="9">
    <location>
        <begin position="123"/>
        <end position="141"/>
    </location>
</feature>
<name>A0A7R9KRZ5_9ACAR</name>
<accession>A0A7R9KRZ5</accession>
<dbReference type="PANTHER" id="PTHR24223">
    <property type="entry name" value="ATP-BINDING CASSETTE SUB-FAMILY C"/>
    <property type="match status" value="1"/>
</dbReference>
<dbReference type="Gene3D" id="1.20.1560.10">
    <property type="entry name" value="ABC transporter type 1, transmembrane domain"/>
    <property type="match status" value="2"/>
</dbReference>
<sequence>TGTPAVAISLSVVNPIGGLYSAVHRSYPLLLSYLSSTGGRQPVLSLCDRLKVFAFIERLSMGLTIGYYCGDFWMWSLFIRAHKKDLEFSDLYRCPKSDETHRVRQKLEIEWNKQLKSKGKTSLYWALFASFGPELIVLYFPDVIKELGLSLFQSYCIVYLVRYFNNDPNTSQWWATWAAVGIVLTGSVHMFVLHITAGLSSKVGVRIRAACCALIYRKAAIVLYLLWSHLRWACLTGMGILALFIPFQVLMGRMFRRIRQKTAELTDSRIRLMQEIIAGMRVIKMYAWEQPFALLVEIARK</sequence>
<feature type="transmembrane region" description="Helical" evidence="9">
    <location>
        <begin position="232"/>
        <end position="251"/>
    </location>
</feature>
<evidence type="ECO:0000256" key="3">
    <source>
        <dbReference type="ARBA" id="ARBA00022448"/>
    </source>
</evidence>
<feature type="domain" description="ABC transmembrane type-1" evidence="10">
    <location>
        <begin position="219"/>
        <end position="301"/>
    </location>
</feature>
<comment type="subcellular location">
    <subcellularLocation>
        <location evidence="1">Membrane</location>
        <topology evidence="1">Multi-pass membrane protein</topology>
    </subcellularLocation>
</comment>
<feature type="non-terminal residue" evidence="11">
    <location>
        <position position="1"/>
    </location>
</feature>
<dbReference type="AlphaFoldDB" id="A0A7R9KRZ5"/>
<evidence type="ECO:0000313" key="12">
    <source>
        <dbReference type="Proteomes" id="UP000759131"/>
    </source>
</evidence>
<keyword evidence="12" id="KW-1185">Reference proteome</keyword>
<comment type="similarity">
    <text evidence="2">Belongs to the ABC transporter superfamily. ABCC family. Conjugate transporter (TC 3.A.1.208) subfamily.</text>
</comment>
<keyword evidence="4 9" id="KW-0812">Transmembrane</keyword>
<dbReference type="PANTHER" id="PTHR24223:SF456">
    <property type="entry name" value="MULTIDRUG RESISTANCE-ASSOCIATED PROTEIN LETHAL(2)03659"/>
    <property type="match status" value="1"/>
</dbReference>
<evidence type="ECO:0000259" key="10">
    <source>
        <dbReference type="PROSITE" id="PS50929"/>
    </source>
</evidence>
<dbReference type="Pfam" id="PF00664">
    <property type="entry name" value="ABC_membrane"/>
    <property type="match status" value="1"/>
</dbReference>
<dbReference type="GO" id="GO:0016020">
    <property type="term" value="C:membrane"/>
    <property type="evidence" value="ECO:0007669"/>
    <property type="project" value="UniProtKB-SubCell"/>
</dbReference>
<evidence type="ECO:0000256" key="4">
    <source>
        <dbReference type="ARBA" id="ARBA00022692"/>
    </source>
</evidence>